<sequence length="474" mass="54363">MQRTVTNIFFINPLIIAILLFSSTNATARVLLIPFAVIPQSEKAIARQIHHTIAFTLIHQSSIAVTQSDTSFSSEEMITAQFAQIIGQMAQDRSCSHAIYGSVNMFGKSLAVNAVLLRSSDFKILHSSSQTLQKIDQIPGWLNQWLSTLIPPKKQSQEKPIIENIHMEIIGMDIVDINQDSVNEILLYGTHQIQVVDKDFNVLAAKKSSASRTIVYARCFDHTSNHSCLLISETSGSDIVTSLYQWQHNQWHLLQSYPGWFIKPLHKNNILIAQKRRYSDYWRDIMQMHGPLDELVPKDYPMPVSANVFQFEFVQTNNQSFFVAYDQNERLCLYHNNDLYWRSSKPLGGSIHYIDVQSNTSDIDASTRKYIPPPLLVRDLDNNQSDELIICENQSMSGKIFENSQWFSQGVVHVMHWTGSEMQVKWTSKKQPGPVTAYAIERNGHHWRLWIACILKQQHLFRKGLSRIVVYDLL</sequence>
<organism evidence="1 2">
    <name type="scientific">Candidatus Magnetoglobus multicellularis str. Araruama</name>
    <dbReference type="NCBI Taxonomy" id="890399"/>
    <lineage>
        <taxon>Bacteria</taxon>
        <taxon>Pseudomonadati</taxon>
        <taxon>Thermodesulfobacteriota</taxon>
        <taxon>Desulfobacteria</taxon>
        <taxon>Desulfobacterales</taxon>
        <taxon>Desulfobacteraceae</taxon>
        <taxon>Candidatus Magnetoglobus</taxon>
    </lineage>
</organism>
<accession>A0A1V1P6K5</accession>
<name>A0A1V1P6K5_9BACT</name>
<gene>
    <name evidence="1" type="ORF">OMM_03239</name>
</gene>
<proteinExistence type="predicted"/>
<dbReference type="EMBL" id="ATBP01000423">
    <property type="protein sequence ID" value="ETR70440.1"/>
    <property type="molecule type" value="Genomic_DNA"/>
</dbReference>
<dbReference type="Proteomes" id="UP000189670">
    <property type="component" value="Unassembled WGS sequence"/>
</dbReference>
<reference evidence="2" key="1">
    <citation type="submission" date="2012-11" db="EMBL/GenBank/DDBJ databases">
        <authorList>
            <person name="Lucero-Rivera Y.E."/>
            <person name="Tovar-Ramirez D."/>
        </authorList>
    </citation>
    <scope>NUCLEOTIDE SEQUENCE [LARGE SCALE GENOMIC DNA]</scope>
    <source>
        <strain evidence="2">Araruama</strain>
    </source>
</reference>
<comment type="caution">
    <text evidence="1">The sequence shown here is derived from an EMBL/GenBank/DDBJ whole genome shotgun (WGS) entry which is preliminary data.</text>
</comment>
<evidence type="ECO:0000313" key="2">
    <source>
        <dbReference type="Proteomes" id="UP000189670"/>
    </source>
</evidence>
<protein>
    <submittedName>
        <fullName evidence="1">FG-GAP repeat protein</fullName>
    </submittedName>
</protein>
<dbReference type="AlphaFoldDB" id="A0A1V1P6K5"/>
<evidence type="ECO:0000313" key="1">
    <source>
        <dbReference type="EMBL" id="ETR70440.1"/>
    </source>
</evidence>